<dbReference type="Proteomes" id="UP001059610">
    <property type="component" value="Unassembled WGS sequence"/>
</dbReference>
<accession>A0ABQ5LKR6</accession>
<sequence>MLSLTGCARELPKSTPPLPVPKMLFRPCQVPDYQVRYYGDYPGYVAELLAVIEQCNNQISAIEKVGASTDIVTSYQVQL</sequence>
<organism evidence="1 2">
    <name type="scientific">Pragia fontium</name>
    <dbReference type="NCBI Taxonomy" id="82985"/>
    <lineage>
        <taxon>Bacteria</taxon>
        <taxon>Pseudomonadati</taxon>
        <taxon>Pseudomonadota</taxon>
        <taxon>Gammaproteobacteria</taxon>
        <taxon>Enterobacterales</taxon>
        <taxon>Budviciaceae</taxon>
        <taxon>Pragia</taxon>
    </lineage>
</organism>
<protein>
    <recommendedName>
        <fullName evidence="3">Lipoprotein</fullName>
    </recommendedName>
</protein>
<reference evidence="1" key="1">
    <citation type="submission" date="2022-06" db="EMBL/GenBank/DDBJ databases">
        <title>Draft genome sequences of Pragia fontium str. JCM24417.</title>
        <authorList>
            <person name="Wakabayashi Y."/>
            <person name="Kojima K."/>
        </authorList>
    </citation>
    <scope>NUCLEOTIDE SEQUENCE</scope>
    <source>
        <strain evidence="1">JCM 24417</strain>
    </source>
</reference>
<name>A0ABQ5LKR6_9GAMM</name>
<dbReference type="EMBL" id="BRLJ01000007">
    <property type="protein sequence ID" value="GKX63844.1"/>
    <property type="molecule type" value="Genomic_DNA"/>
</dbReference>
<dbReference type="InterPro" id="IPR058979">
    <property type="entry name" value="LysC-like"/>
</dbReference>
<keyword evidence="2" id="KW-1185">Reference proteome</keyword>
<evidence type="ECO:0000313" key="2">
    <source>
        <dbReference type="Proteomes" id="UP001059610"/>
    </source>
</evidence>
<proteinExistence type="predicted"/>
<dbReference type="Pfam" id="PF23793">
    <property type="entry name" value="LysC"/>
    <property type="match status" value="1"/>
</dbReference>
<evidence type="ECO:0008006" key="3">
    <source>
        <dbReference type="Google" id="ProtNLM"/>
    </source>
</evidence>
<evidence type="ECO:0000313" key="1">
    <source>
        <dbReference type="EMBL" id="GKX63844.1"/>
    </source>
</evidence>
<comment type="caution">
    <text evidence="1">The sequence shown here is derived from an EMBL/GenBank/DDBJ whole genome shotgun (WGS) entry which is preliminary data.</text>
</comment>
<gene>
    <name evidence="1" type="ORF">SOASR032_24130</name>
</gene>